<dbReference type="InterPro" id="IPR018107">
    <property type="entry name" value="Na-dicarboxylate_symporter_CS"/>
</dbReference>
<evidence type="ECO:0000256" key="6">
    <source>
        <dbReference type="ARBA" id="ARBA00023136"/>
    </source>
</evidence>
<evidence type="ECO:0000256" key="4">
    <source>
        <dbReference type="ARBA" id="ARBA00022847"/>
    </source>
</evidence>
<feature type="transmembrane region" description="Helical" evidence="7">
    <location>
        <begin position="7"/>
        <end position="27"/>
    </location>
</feature>
<organism evidence="8 9">
    <name type="scientific">Belnapia mucosa</name>
    <dbReference type="NCBI Taxonomy" id="2804532"/>
    <lineage>
        <taxon>Bacteria</taxon>
        <taxon>Pseudomonadati</taxon>
        <taxon>Pseudomonadota</taxon>
        <taxon>Alphaproteobacteria</taxon>
        <taxon>Acetobacterales</taxon>
        <taxon>Roseomonadaceae</taxon>
        <taxon>Belnapia</taxon>
    </lineage>
</organism>
<dbReference type="PROSITE" id="PS00713">
    <property type="entry name" value="NA_DICARBOXYL_SYMP_1"/>
    <property type="match status" value="1"/>
</dbReference>
<evidence type="ECO:0000256" key="5">
    <source>
        <dbReference type="ARBA" id="ARBA00022989"/>
    </source>
</evidence>
<proteinExistence type="predicted"/>
<dbReference type="Gene3D" id="1.10.3860.10">
    <property type="entry name" value="Sodium:dicarboxylate symporter"/>
    <property type="match status" value="1"/>
</dbReference>
<sequence length="431" mass="45537">MARRWLSLLYVQVLIAIVIGVALGALWPETGAALKPLGDGFIKLIKMVIAPVVFLTVVHGIASVKDAGRIGRVGVKAILYFEVVSTFALAIGLIVAKVFQTGSGFNIDPSQLDAKAVQGYAQRAQSDSVIDHFMHIIPDTFIGAFAGGDLLQVLFLAVLTGFAINALPERARDAASHAVDSLSAIFFGVVKIVVRAAPIGAFGAMAFTIGAYGFGSLIRLGELVATFYLTSILFVLLVLGSIARFCGFSIIRFVAYIREELLIVLGTSSSESVLPQIMQKLRRLGCSPNVVGLTVPLGYSFNLDGTNIYMTLSTMFLAYATNTHLTLGQELTILLVAMLTSKGASGVTGAGFVTLAATLSVIPDIPITALAVLVGIDKFMSECRALTNLVGNGVACVAVSRWEGELDTARLQAELARGPTTHALEDAQPAE</sequence>
<name>A0ABS1V3B7_9PROT</name>
<keyword evidence="4" id="KW-0769">Symport</keyword>
<dbReference type="PANTHER" id="PTHR42865:SF1">
    <property type="entry name" value="AEROBIC C4-DICARBOXYLATE TRANSPORT PROTEIN"/>
    <property type="match status" value="1"/>
</dbReference>
<comment type="caution">
    <text evidence="8">The sequence shown here is derived from an EMBL/GenBank/DDBJ whole genome shotgun (WGS) entry which is preliminary data.</text>
</comment>
<keyword evidence="5 7" id="KW-1133">Transmembrane helix</keyword>
<dbReference type="NCBIfam" id="NF002461">
    <property type="entry name" value="PRK01663.1"/>
    <property type="match status" value="1"/>
</dbReference>
<dbReference type="InterPro" id="IPR036458">
    <property type="entry name" value="Na:dicarbo_symporter_sf"/>
</dbReference>
<keyword evidence="3 7" id="KW-0812">Transmembrane</keyword>
<evidence type="ECO:0000313" key="9">
    <source>
        <dbReference type="Proteomes" id="UP000606490"/>
    </source>
</evidence>
<accession>A0ABS1V3B7</accession>
<dbReference type="InterPro" id="IPR001991">
    <property type="entry name" value="Na-dicarboxylate_symporter"/>
</dbReference>
<feature type="transmembrane region" description="Helical" evidence="7">
    <location>
        <begin position="77"/>
        <end position="99"/>
    </location>
</feature>
<comment type="subcellular location">
    <subcellularLocation>
        <location evidence="1">Membrane</location>
        <topology evidence="1">Multi-pass membrane protein</topology>
    </subcellularLocation>
</comment>
<keyword evidence="6 7" id="KW-0472">Membrane</keyword>
<keyword evidence="9" id="KW-1185">Reference proteome</keyword>
<evidence type="ECO:0000256" key="7">
    <source>
        <dbReference type="SAM" id="Phobius"/>
    </source>
</evidence>
<feature type="transmembrane region" description="Helical" evidence="7">
    <location>
        <begin position="185"/>
        <end position="214"/>
    </location>
</feature>
<protein>
    <submittedName>
        <fullName evidence="8">Dicarboxylate/amino acid:cation symporter</fullName>
    </submittedName>
</protein>
<gene>
    <name evidence="8" type="ORF">JMJ55_12660</name>
</gene>
<dbReference type="SUPFAM" id="SSF118215">
    <property type="entry name" value="Proton glutamate symport protein"/>
    <property type="match status" value="1"/>
</dbReference>
<dbReference type="PRINTS" id="PR00173">
    <property type="entry name" value="EDTRNSPORT"/>
</dbReference>
<evidence type="ECO:0000256" key="1">
    <source>
        <dbReference type="ARBA" id="ARBA00004141"/>
    </source>
</evidence>
<feature type="transmembrane region" description="Helical" evidence="7">
    <location>
        <begin position="47"/>
        <end position="65"/>
    </location>
</feature>
<dbReference type="Proteomes" id="UP000606490">
    <property type="component" value="Unassembled WGS sequence"/>
</dbReference>
<dbReference type="EMBL" id="JAEUXJ010000004">
    <property type="protein sequence ID" value="MBL6456179.1"/>
    <property type="molecule type" value="Genomic_DNA"/>
</dbReference>
<feature type="transmembrane region" description="Helical" evidence="7">
    <location>
        <begin position="226"/>
        <end position="251"/>
    </location>
</feature>
<dbReference type="Pfam" id="PF00375">
    <property type="entry name" value="SDF"/>
    <property type="match status" value="1"/>
</dbReference>
<dbReference type="PANTHER" id="PTHR42865">
    <property type="entry name" value="PROTON/GLUTAMATE-ASPARTATE SYMPORTER"/>
    <property type="match status" value="1"/>
</dbReference>
<feature type="transmembrane region" description="Helical" evidence="7">
    <location>
        <begin position="141"/>
        <end position="164"/>
    </location>
</feature>
<evidence type="ECO:0000256" key="2">
    <source>
        <dbReference type="ARBA" id="ARBA00022448"/>
    </source>
</evidence>
<evidence type="ECO:0000256" key="3">
    <source>
        <dbReference type="ARBA" id="ARBA00022692"/>
    </source>
</evidence>
<dbReference type="RefSeq" id="WP_202825909.1">
    <property type="nucleotide sequence ID" value="NZ_JAEUXJ010000004.1"/>
</dbReference>
<reference evidence="8 9" key="1">
    <citation type="submission" date="2021-01" db="EMBL/GenBank/DDBJ databases">
        <title>Belnapia mucosa sp. nov. and Belnapia arida sp. nov., isolated from the Tabernas Desert (Almeria, Spain).</title>
        <authorList>
            <person name="Molina-Menor E."/>
            <person name="Vidal-Verdu A."/>
            <person name="Calonge A."/>
            <person name="Satari L."/>
            <person name="Pereto Magraner J."/>
            <person name="Porcar Miralles M."/>
        </authorList>
    </citation>
    <scope>NUCLEOTIDE SEQUENCE [LARGE SCALE GENOMIC DNA]</scope>
    <source>
        <strain evidence="8 9">T6</strain>
    </source>
</reference>
<evidence type="ECO:0000313" key="8">
    <source>
        <dbReference type="EMBL" id="MBL6456179.1"/>
    </source>
</evidence>
<keyword evidence="2" id="KW-0813">Transport</keyword>